<dbReference type="CDD" id="cd21117">
    <property type="entry name" value="Twitch_MoaA"/>
    <property type="match status" value="1"/>
</dbReference>
<dbReference type="PANTHER" id="PTHR22960">
    <property type="entry name" value="MOLYBDOPTERIN COFACTOR SYNTHESIS PROTEIN A"/>
    <property type="match status" value="1"/>
</dbReference>
<feature type="binding site" evidence="12">
    <location>
        <position position="253"/>
    </location>
    <ligand>
        <name>[4Fe-4S] cluster</name>
        <dbReference type="ChEBI" id="CHEBI:49883"/>
        <label>2</label>
        <note>4Fe-4S-substrate</note>
    </ligand>
</feature>
<comment type="catalytic activity">
    <reaction evidence="11 12">
        <text>GTP + AH2 + S-adenosyl-L-methionine = (8S)-3',8-cyclo-7,8-dihydroguanosine 5'-triphosphate + 5'-deoxyadenosine + L-methionine + A + H(+)</text>
        <dbReference type="Rhea" id="RHEA:49576"/>
        <dbReference type="ChEBI" id="CHEBI:13193"/>
        <dbReference type="ChEBI" id="CHEBI:15378"/>
        <dbReference type="ChEBI" id="CHEBI:17319"/>
        <dbReference type="ChEBI" id="CHEBI:17499"/>
        <dbReference type="ChEBI" id="CHEBI:37565"/>
        <dbReference type="ChEBI" id="CHEBI:57844"/>
        <dbReference type="ChEBI" id="CHEBI:59789"/>
        <dbReference type="ChEBI" id="CHEBI:131766"/>
        <dbReference type="EC" id="4.1.99.22"/>
    </reaction>
</comment>
<keyword evidence="4 12" id="KW-0479">Metal-binding</keyword>
<evidence type="ECO:0000313" key="15">
    <source>
        <dbReference type="Proteomes" id="UP001519921"/>
    </source>
</evidence>
<feature type="binding site" evidence="12">
    <location>
        <position position="27"/>
    </location>
    <ligand>
        <name>[4Fe-4S] cluster</name>
        <dbReference type="ChEBI" id="CHEBI:49883"/>
        <label>1</label>
        <note>4Fe-4S-S-AdoMet</note>
    </ligand>
</feature>
<sequence>MIDSYGRRINYLRISVTELCNLRCKYCMPEKGINKCSHKEILRIEEFLKIAKSFVNNGIDKIRITGGEPLVRKGVLTLIKGISRIEGVKDLAMTTNGLLLKEYAKDLKEAGLNRVNISLDTLNESKYKEITNGGDLNKVLEGIEEAKKVGLTPIKLNVVLVKDFNEDEIEDFINLTKDHEIDVRFIELMPIGDLKYWALNKYLSNDIVLEKNKELIKIENEDKSSPAKYYKLPNGKGRVGIINPISCKFCENCNRLRLTADGKVKTCLHSDDEIDIGKVLRNGENIDDAIVEIIKNKPKEHNLEQGNYINRTMTAIGG</sequence>
<keyword evidence="15" id="KW-1185">Reference proteome</keyword>
<dbReference type="SFLD" id="SFLDG01383">
    <property type="entry name" value="cyclic_pyranopterin_phosphate"/>
    <property type="match status" value="1"/>
</dbReference>
<feature type="domain" description="Radical SAM core" evidence="13">
    <location>
        <begin position="4"/>
        <end position="227"/>
    </location>
</feature>
<feature type="binding site" evidence="12">
    <location>
        <position position="20"/>
    </location>
    <ligand>
        <name>[4Fe-4S] cluster</name>
        <dbReference type="ChEBI" id="CHEBI:49883"/>
        <label>1</label>
        <note>4Fe-4S-S-AdoMet</note>
    </ligand>
</feature>
<keyword evidence="2 12" id="KW-0004">4Fe-4S</keyword>
<evidence type="ECO:0000256" key="2">
    <source>
        <dbReference type="ARBA" id="ARBA00022485"/>
    </source>
</evidence>
<dbReference type="GO" id="GO:0061798">
    <property type="term" value="F:GTP 3',8'-cyclase activity"/>
    <property type="evidence" value="ECO:0007669"/>
    <property type="project" value="UniProtKB-EC"/>
</dbReference>
<keyword evidence="10 12" id="KW-0456">Lyase</keyword>
<comment type="cofactor">
    <cofactor evidence="12">
        <name>[4Fe-4S] cluster</name>
        <dbReference type="ChEBI" id="CHEBI:49883"/>
    </cofactor>
    <text evidence="12">Binds 2 [4Fe-4S] clusters. Binds 1 [4Fe-4S] cluster coordinated with 3 cysteines and an exchangeable S-adenosyl-L-methionine and 1 [4Fe-4S] cluster coordinated with 3 cysteines and the GTP-derived substrate.</text>
</comment>
<evidence type="ECO:0000256" key="11">
    <source>
        <dbReference type="ARBA" id="ARBA00048697"/>
    </source>
</evidence>
<keyword evidence="9 12" id="KW-0501">Molybdenum cofactor biosynthesis</keyword>
<proteinExistence type="inferred from homology"/>
<feature type="binding site" evidence="12">
    <location>
        <position position="63"/>
    </location>
    <ligand>
        <name>GTP</name>
        <dbReference type="ChEBI" id="CHEBI:37565"/>
    </ligand>
</feature>
<dbReference type="Pfam" id="PF06463">
    <property type="entry name" value="Mob_synth_C"/>
    <property type="match status" value="1"/>
</dbReference>
<feature type="binding site" evidence="12">
    <location>
        <position position="155"/>
    </location>
    <ligand>
        <name>GTP</name>
        <dbReference type="ChEBI" id="CHEBI:37565"/>
    </ligand>
</feature>
<keyword evidence="6 12" id="KW-0408">Iron</keyword>
<dbReference type="InterPro" id="IPR000385">
    <property type="entry name" value="MoaA_NifB_PqqE_Fe-S-bd_CS"/>
</dbReference>
<feature type="binding site" evidence="12">
    <location>
        <position position="267"/>
    </location>
    <ligand>
        <name>[4Fe-4S] cluster</name>
        <dbReference type="ChEBI" id="CHEBI:49883"/>
        <label>2</label>
        <note>4Fe-4S-substrate</note>
    </ligand>
</feature>
<feature type="binding site" evidence="12">
    <location>
        <position position="189"/>
    </location>
    <ligand>
        <name>S-adenosyl-L-methionine</name>
        <dbReference type="ChEBI" id="CHEBI:59789"/>
    </ligand>
</feature>
<dbReference type="PANTHER" id="PTHR22960:SF0">
    <property type="entry name" value="MOLYBDENUM COFACTOR BIOSYNTHESIS PROTEIN 1"/>
    <property type="match status" value="1"/>
</dbReference>
<dbReference type="InterPro" id="IPR013785">
    <property type="entry name" value="Aldolase_TIM"/>
</dbReference>
<dbReference type="CDD" id="cd01335">
    <property type="entry name" value="Radical_SAM"/>
    <property type="match status" value="1"/>
</dbReference>
<dbReference type="EC" id="4.1.99.22" evidence="1 12"/>
<dbReference type="InterPro" id="IPR007197">
    <property type="entry name" value="rSAM"/>
</dbReference>
<dbReference type="Pfam" id="PF04055">
    <property type="entry name" value="Radical_SAM"/>
    <property type="match status" value="1"/>
</dbReference>
<dbReference type="InterPro" id="IPR058240">
    <property type="entry name" value="rSAM_sf"/>
</dbReference>
<dbReference type="PROSITE" id="PS01305">
    <property type="entry name" value="MOAA_NIFB_PQQE"/>
    <property type="match status" value="1"/>
</dbReference>
<keyword evidence="7 12" id="KW-0411">Iron-sulfur</keyword>
<evidence type="ECO:0000256" key="4">
    <source>
        <dbReference type="ARBA" id="ARBA00022723"/>
    </source>
</evidence>
<feature type="binding site" evidence="12">
    <location>
        <position position="94"/>
    </location>
    <ligand>
        <name>GTP</name>
        <dbReference type="ChEBI" id="CHEBI:37565"/>
    </ligand>
</feature>
<dbReference type="SUPFAM" id="SSF102114">
    <property type="entry name" value="Radical SAM enzymes"/>
    <property type="match status" value="1"/>
</dbReference>
<evidence type="ECO:0000256" key="9">
    <source>
        <dbReference type="ARBA" id="ARBA00023150"/>
    </source>
</evidence>
<dbReference type="InterPro" id="IPR006638">
    <property type="entry name" value="Elp3/MiaA/NifB-like_rSAM"/>
</dbReference>
<dbReference type="PROSITE" id="PS51918">
    <property type="entry name" value="RADICAL_SAM"/>
    <property type="match status" value="1"/>
</dbReference>
<feature type="binding site" evidence="12">
    <location>
        <position position="13"/>
    </location>
    <ligand>
        <name>GTP</name>
        <dbReference type="ChEBI" id="CHEBI:37565"/>
    </ligand>
</feature>
<dbReference type="InterPro" id="IPR040064">
    <property type="entry name" value="MoaA-like"/>
</dbReference>
<feature type="binding site" evidence="12">
    <location>
        <position position="250"/>
    </location>
    <ligand>
        <name>[4Fe-4S] cluster</name>
        <dbReference type="ChEBI" id="CHEBI:49883"/>
        <label>2</label>
        <note>4Fe-4S-substrate</note>
    </ligand>
</feature>
<evidence type="ECO:0000256" key="5">
    <source>
        <dbReference type="ARBA" id="ARBA00022741"/>
    </source>
</evidence>
<dbReference type="SFLD" id="SFLDG01067">
    <property type="entry name" value="SPASM/twitch_domain_containing"/>
    <property type="match status" value="1"/>
</dbReference>
<dbReference type="Proteomes" id="UP001519921">
    <property type="component" value="Unassembled WGS sequence"/>
</dbReference>
<comment type="pathway">
    <text evidence="12">Cofactor biosynthesis; molybdopterin biosynthesis.</text>
</comment>
<dbReference type="RefSeq" id="WP_219781013.1">
    <property type="nucleotide sequence ID" value="NZ_JAHXPT010000015.1"/>
</dbReference>
<dbReference type="HAMAP" id="MF_01225_B">
    <property type="entry name" value="MoaA_B"/>
    <property type="match status" value="1"/>
</dbReference>
<evidence type="ECO:0000313" key="14">
    <source>
        <dbReference type="EMBL" id="MBW6411549.1"/>
    </source>
</evidence>
<feature type="binding site" evidence="12">
    <location>
        <begin position="255"/>
        <end position="257"/>
    </location>
    <ligand>
        <name>GTP</name>
        <dbReference type="ChEBI" id="CHEBI:37565"/>
    </ligand>
</feature>
<feature type="binding site" evidence="12">
    <location>
        <position position="67"/>
    </location>
    <ligand>
        <name>S-adenosyl-L-methionine</name>
        <dbReference type="ChEBI" id="CHEBI:59789"/>
    </ligand>
</feature>
<comment type="similarity">
    <text evidence="12">Belongs to the radical SAM superfamily. MoaA family.</text>
</comment>
<evidence type="ECO:0000256" key="6">
    <source>
        <dbReference type="ARBA" id="ARBA00023004"/>
    </source>
</evidence>
<keyword evidence="5 12" id="KW-0547">Nucleotide-binding</keyword>
<reference evidence="14 15" key="1">
    <citation type="submission" date="2021-07" db="EMBL/GenBank/DDBJ databases">
        <title>Clostridium weizhouense sp. nov., an anaerobic bacterium isolated from activated sludge of Petroleum wastewater.</title>
        <authorList>
            <person name="Li Q."/>
        </authorList>
    </citation>
    <scope>NUCLEOTIDE SEQUENCE [LARGE SCALE GENOMIC DNA]</scope>
    <source>
        <strain evidence="14 15">YB-6</strain>
    </source>
</reference>
<feature type="binding site" evidence="12">
    <location>
        <position position="24"/>
    </location>
    <ligand>
        <name>[4Fe-4S] cluster</name>
        <dbReference type="ChEBI" id="CHEBI:49883"/>
        <label>1</label>
        <note>4Fe-4S-S-AdoMet</note>
    </ligand>
</feature>
<gene>
    <name evidence="12 14" type="primary">moaA</name>
    <name evidence="14" type="ORF">KYD98_15800</name>
</gene>
<dbReference type="SMART" id="SM00729">
    <property type="entry name" value="Elp3"/>
    <property type="match status" value="1"/>
</dbReference>
<dbReference type="SFLD" id="SFLDS00029">
    <property type="entry name" value="Radical_SAM"/>
    <property type="match status" value="1"/>
</dbReference>
<evidence type="ECO:0000256" key="8">
    <source>
        <dbReference type="ARBA" id="ARBA00023134"/>
    </source>
</evidence>
<evidence type="ECO:0000256" key="1">
    <source>
        <dbReference type="ARBA" id="ARBA00012167"/>
    </source>
</evidence>
<dbReference type="InterPro" id="IPR050105">
    <property type="entry name" value="MoCo_biosynth_MoaA/MoaC"/>
</dbReference>
<dbReference type="SFLD" id="SFLDG01386">
    <property type="entry name" value="main_SPASM_domain-containing"/>
    <property type="match status" value="1"/>
</dbReference>
<dbReference type="NCBIfam" id="TIGR02666">
    <property type="entry name" value="moaA"/>
    <property type="match status" value="1"/>
</dbReference>
<comment type="caution">
    <text evidence="14">The sequence shown here is derived from an EMBL/GenBank/DDBJ whole genome shotgun (WGS) entry which is preliminary data.</text>
</comment>
<dbReference type="NCBIfam" id="NF001199">
    <property type="entry name" value="PRK00164.2-1"/>
    <property type="match status" value="1"/>
</dbReference>
<dbReference type="InterPro" id="IPR013483">
    <property type="entry name" value="MoaA"/>
</dbReference>
<comment type="subunit">
    <text evidence="12">Monomer and homodimer.</text>
</comment>
<dbReference type="Gene3D" id="3.20.20.70">
    <property type="entry name" value="Aldolase class I"/>
    <property type="match status" value="1"/>
</dbReference>
<evidence type="ECO:0000256" key="3">
    <source>
        <dbReference type="ARBA" id="ARBA00022691"/>
    </source>
</evidence>
<keyword evidence="8 12" id="KW-0342">GTP-binding</keyword>
<organism evidence="14 15">
    <name type="scientific">Clostridium weizhouense</name>
    <dbReference type="NCBI Taxonomy" id="2859781"/>
    <lineage>
        <taxon>Bacteria</taxon>
        <taxon>Bacillati</taxon>
        <taxon>Bacillota</taxon>
        <taxon>Clostridia</taxon>
        <taxon>Eubacteriales</taxon>
        <taxon>Clostridiaceae</taxon>
        <taxon>Clostridium</taxon>
    </lineage>
</organism>
<name>A0ABS7ASA1_9CLOT</name>
<evidence type="ECO:0000256" key="7">
    <source>
        <dbReference type="ARBA" id="ARBA00023014"/>
    </source>
</evidence>
<evidence type="ECO:0000256" key="12">
    <source>
        <dbReference type="HAMAP-Rule" id="MF_01225"/>
    </source>
</evidence>
<dbReference type="EMBL" id="JAHXPT010000015">
    <property type="protein sequence ID" value="MBW6411549.1"/>
    <property type="molecule type" value="Genomic_DNA"/>
</dbReference>
<evidence type="ECO:0000256" key="10">
    <source>
        <dbReference type="ARBA" id="ARBA00023239"/>
    </source>
</evidence>
<comment type="function">
    <text evidence="12">Catalyzes the cyclization of GTP to (8S)-3',8-cyclo-7,8-dihydroguanosine 5'-triphosphate.</text>
</comment>
<feature type="binding site" evidence="12">
    <location>
        <position position="118"/>
    </location>
    <ligand>
        <name>S-adenosyl-L-methionine</name>
        <dbReference type="ChEBI" id="CHEBI:59789"/>
    </ligand>
</feature>
<keyword evidence="3 12" id="KW-0949">S-adenosyl-L-methionine</keyword>
<dbReference type="InterPro" id="IPR010505">
    <property type="entry name" value="MoaA_twitch"/>
</dbReference>
<feature type="binding site" evidence="12">
    <location>
        <position position="26"/>
    </location>
    <ligand>
        <name>S-adenosyl-L-methionine</name>
        <dbReference type="ChEBI" id="CHEBI:59789"/>
    </ligand>
</feature>
<evidence type="ECO:0000259" key="13">
    <source>
        <dbReference type="PROSITE" id="PS51918"/>
    </source>
</evidence>
<accession>A0ABS7ASA1</accession>
<protein>
    <recommendedName>
        <fullName evidence="1 12">GTP 3',8-cyclase</fullName>
        <ecNumber evidence="1 12">4.1.99.22</ecNumber>
    </recommendedName>
    <alternativeName>
        <fullName evidence="12">Molybdenum cofactor biosynthesis protein A</fullName>
    </alternativeName>
</protein>